<dbReference type="EMBL" id="BNCO01000111">
    <property type="protein sequence ID" value="GIL68178.1"/>
    <property type="molecule type" value="Genomic_DNA"/>
</dbReference>
<dbReference type="SMART" id="SM00220">
    <property type="entry name" value="S_TKc"/>
    <property type="match status" value="1"/>
</dbReference>
<gene>
    <name evidence="8" type="ORF">Vafri_21448</name>
</gene>
<dbReference type="SUPFAM" id="SSF56112">
    <property type="entry name" value="Protein kinase-like (PK-like)"/>
    <property type="match status" value="1"/>
</dbReference>
<accession>A0A8J4FEX9</accession>
<dbReference type="GO" id="GO:0004672">
    <property type="term" value="F:protein kinase activity"/>
    <property type="evidence" value="ECO:0007669"/>
    <property type="project" value="InterPro"/>
</dbReference>
<evidence type="ECO:0000256" key="1">
    <source>
        <dbReference type="ARBA" id="ARBA00006529"/>
    </source>
</evidence>
<proteinExistence type="inferred from homology"/>
<keyword evidence="4" id="KW-0418">Kinase</keyword>
<dbReference type="Gene3D" id="1.10.510.10">
    <property type="entry name" value="Transferase(Phosphotransferase) domain 1"/>
    <property type="match status" value="1"/>
</dbReference>
<dbReference type="InterPro" id="IPR000719">
    <property type="entry name" value="Prot_kinase_dom"/>
</dbReference>
<feature type="chain" id="PRO_5035230609" description="Protein kinase domain-containing protein" evidence="6">
    <location>
        <begin position="19"/>
        <end position="230"/>
    </location>
</feature>
<evidence type="ECO:0000256" key="5">
    <source>
        <dbReference type="ARBA" id="ARBA00022840"/>
    </source>
</evidence>
<sequence length="230" mass="25566">MFPWCFTILAFAPDLGNALKRVQSLMFGEEIGQGSICRVYQATCPSSNEQFAVKRISLPKSVCKRAEVLQRAAREAAAARALSDLVPHPDEIVRHFACVYDEGEDTIDLVMELCRGPCLAQLRNQTCSGCLPESRVRNMAAAVARALGHLHGIGLLCIDLKAENVVLDPTEQVQYVCTACVRRLGPPTSTSNQYESSSRMFILDRRTRAASSRTVRHAFQHKYDISYMKV</sequence>
<dbReference type="GO" id="GO:0005524">
    <property type="term" value="F:ATP binding"/>
    <property type="evidence" value="ECO:0007669"/>
    <property type="project" value="UniProtKB-KW"/>
</dbReference>
<keyword evidence="9" id="KW-1185">Reference proteome</keyword>
<dbReference type="PANTHER" id="PTHR48016:SF56">
    <property type="entry name" value="MAPKK KINASE"/>
    <property type="match status" value="1"/>
</dbReference>
<organism evidence="8 9">
    <name type="scientific">Volvox africanus</name>
    <dbReference type="NCBI Taxonomy" id="51714"/>
    <lineage>
        <taxon>Eukaryota</taxon>
        <taxon>Viridiplantae</taxon>
        <taxon>Chlorophyta</taxon>
        <taxon>core chlorophytes</taxon>
        <taxon>Chlorophyceae</taxon>
        <taxon>CS clade</taxon>
        <taxon>Chlamydomonadales</taxon>
        <taxon>Volvocaceae</taxon>
        <taxon>Volvox</taxon>
    </lineage>
</organism>
<dbReference type="AlphaFoldDB" id="A0A8J4FEX9"/>
<keyword evidence="2" id="KW-0808">Transferase</keyword>
<evidence type="ECO:0000256" key="2">
    <source>
        <dbReference type="ARBA" id="ARBA00022679"/>
    </source>
</evidence>
<evidence type="ECO:0000256" key="4">
    <source>
        <dbReference type="ARBA" id="ARBA00022777"/>
    </source>
</evidence>
<evidence type="ECO:0000256" key="6">
    <source>
        <dbReference type="SAM" id="SignalP"/>
    </source>
</evidence>
<keyword evidence="3" id="KW-0547">Nucleotide-binding</keyword>
<protein>
    <recommendedName>
        <fullName evidence="7">Protein kinase domain-containing protein</fullName>
    </recommendedName>
</protein>
<keyword evidence="5" id="KW-0067">ATP-binding</keyword>
<dbReference type="InterPro" id="IPR011009">
    <property type="entry name" value="Kinase-like_dom_sf"/>
</dbReference>
<evidence type="ECO:0000313" key="8">
    <source>
        <dbReference type="EMBL" id="GIL68178.1"/>
    </source>
</evidence>
<keyword evidence="6" id="KW-0732">Signal</keyword>
<dbReference type="PANTHER" id="PTHR48016">
    <property type="entry name" value="MAP KINASE KINASE KINASE SSK2-RELATED-RELATED"/>
    <property type="match status" value="1"/>
</dbReference>
<feature type="domain" description="Protein kinase" evidence="7">
    <location>
        <begin position="25"/>
        <end position="230"/>
    </location>
</feature>
<comment type="similarity">
    <text evidence="1">Belongs to the protein kinase superfamily. STE Ser/Thr protein kinase family. MAP kinase kinase kinase subfamily.</text>
</comment>
<dbReference type="PROSITE" id="PS50011">
    <property type="entry name" value="PROTEIN_KINASE_DOM"/>
    <property type="match status" value="1"/>
</dbReference>
<reference evidence="8" key="1">
    <citation type="journal article" date="2021" name="Proc. Natl. Acad. Sci. U.S.A.">
        <title>Three genomes in the algal genus Volvox reveal the fate of a haploid sex-determining region after a transition to homothallism.</title>
        <authorList>
            <person name="Yamamoto K."/>
            <person name="Hamaji T."/>
            <person name="Kawai-Toyooka H."/>
            <person name="Matsuzaki R."/>
            <person name="Takahashi F."/>
            <person name="Nishimura Y."/>
            <person name="Kawachi M."/>
            <person name="Noguchi H."/>
            <person name="Minakuchi Y."/>
            <person name="Umen J.G."/>
            <person name="Toyoda A."/>
            <person name="Nozaki H."/>
        </authorList>
    </citation>
    <scope>NUCLEOTIDE SEQUENCE</scope>
    <source>
        <strain evidence="8">NIES-3780</strain>
    </source>
</reference>
<evidence type="ECO:0000256" key="3">
    <source>
        <dbReference type="ARBA" id="ARBA00022741"/>
    </source>
</evidence>
<name>A0A8J4FEX9_9CHLO</name>
<comment type="caution">
    <text evidence="8">The sequence shown here is derived from an EMBL/GenBank/DDBJ whole genome shotgun (WGS) entry which is preliminary data.</text>
</comment>
<dbReference type="Pfam" id="PF00069">
    <property type="entry name" value="Pkinase"/>
    <property type="match status" value="1"/>
</dbReference>
<evidence type="ECO:0000259" key="7">
    <source>
        <dbReference type="PROSITE" id="PS50011"/>
    </source>
</evidence>
<dbReference type="InterPro" id="IPR050538">
    <property type="entry name" value="MAP_kinase_kinase_kinase"/>
</dbReference>
<feature type="signal peptide" evidence="6">
    <location>
        <begin position="1"/>
        <end position="18"/>
    </location>
</feature>
<dbReference type="Proteomes" id="UP000747399">
    <property type="component" value="Unassembled WGS sequence"/>
</dbReference>
<evidence type="ECO:0000313" key="9">
    <source>
        <dbReference type="Proteomes" id="UP000747399"/>
    </source>
</evidence>